<dbReference type="InterPro" id="IPR003833">
    <property type="entry name" value="CT_C_D"/>
</dbReference>
<sequence length="226" mass="23801">MFAADGSDPAAKPLVLPLGESALLVRFGSTLSQAANTAALRFARILELRPIAGVVEVVPNLVSVLLRYEPQRIGFHHLAGEIGLLLTAAVDDVGAEARNHIVKVAFGGEAGPDLPDVAERLGLSAGAFVAAHNASRLRVLATGFAPGFVYCGFHPERLHVPRRAEVRPRVAAGSVLFAAGQTAIAATDIPTGWHVIGHTQLRNFDALRDPPTLLQAGDTIEFEATT</sequence>
<dbReference type="PANTHER" id="PTHR34698:SF2">
    <property type="entry name" value="5-OXOPROLINASE SUBUNIT B"/>
    <property type="match status" value="1"/>
</dbReference>
<dbReference type="PANTHER" id="PTHR34698">
    <property type="entry name" value="5-OXOPROLINASE SUBUNIT B"/>
    <property type="match status" value="1"/>
</dbReference>
<organism evidence="5 6">
    <name type="scientific">Devosia nitrariae</name>
    <dbReference type="NCBI Taxonomy" id="2071872"/>
    <lineage>
        <taxon>Bacteria</taxon>
        <taxon>Pseudomonadati</taxon>
        <taxon>Pseudomonadota</taxon>
        <taxon>Alphaproteobacteria</taxon>
        <taxon>Hyphomicrobiales</taxon>
        <taxon>Devosiaceae</taxon>
        <taxon>Devosia</taxon>
    </lineage>
</organism>
<name>A0ABQ5WCR6_9HYPH</name>
<dbReference type="EMBL" id="BSNS01000024">
    <property type="protein sequence ID" value="GLQ57663.1"/>
    <property type="molecule type" value="Genomic_DNA"/>
</dbReference>
<dbReference type="Proteomes" id="UP001156691">
    <property type="component" value="Unassembled WGS sequence"/>
</dbReference>
<keyword evidence="1" id="KW-0547">Nucleotide-binding</keyword>
<keyword evidence="2 5" id="KW-0378">Hydrolase</keyword>
<comment type="caution">
    <text evidence="5">The sequence shown here is derived from an EMBL/GenBank/DDBJ whole genome shotgun (WGS) entry which is preliminary data.</text>
</comment>
<proteinExistence type="predicted"/>
<accession>A0ABQ5WCR6</accession>
<dbReference type="Gene3D" id="3.30.1360.40">
    <property type="match status" value="1"/>
</dbReference>
<evidence type="ECO:0000313" key="6">
    <source>
        <dbReference type="Proteomes" id="UP001156691"/>
    </source>
</evidence>
<reference evidence="6" key="1">
    <citation type="journal article" date="2019" name="Int. J. Syst. Evol. Microbiol.">
        <title>The Global Catalogue of Microorganisms (GCM) 10K type strain sequencing project: providing services to taxonomists for standard genome sequencing and annotation.</title>
        <authorList>
            <consortium name="The Broad Institute Genomics Platform"/>
            <consortium name="The Broad Institute Genome Sequencing Center for Infectious Disease"/>
            <person name="Wu L."/>
            <person name="Ma J."/>
        </authorList>
    </citation>
    <scope>NUCLEOTIDE SEQUENCE [LARGE SCALE GENOMIC DNA]</scope>
    <source>
        <strain evidence="6">NBRC 112416</strain>
    </source>
</reference>
<gene>
    <name evidence="5" type="ORF">GCM10010862_49220</name>
</gene>
<dbReference type="GO" id="GO:0016787">
    <property type="term" value="F:hydrolase activity"/>
    <property type="evidence" value="ECO:0007669"/>
    <property type="project" value="UniProtKB-KW"/>
</dbReference>
<dbReference type="RefSeq" id="WP_284343041.1">
    <property type="nucleotide sequence ID" value="NZ_BSNS01000024.1"/>
</dbReference>
<dbReference type="Pfam" id="PF02682">
    <property type="entry name" value="CT_C_D"/>
    <property type="match status" value="1"/>
</dbReference>
<dbReference type="SMART" id="SM00796">
    <property type="entry name" value="AHS1"/>
    <property type="match status" value="1"/>
</dbReference>
<dbReference type="Gene3D" id="2.40.100.10">
    <property type="entry name" value="Cyclophilin-like"/>
    <property type="match status" value="1"/>
</dbReference>
<protein>
    <submittedName>
        <fullName evidence="5">Allophanate hydrolase</fullName>
    </submittedName>
</protein>
<evidence type="ECO:0000256" key="1">
    <source>
        <dbReference type="ARBA" id="ARBA00022741"/>
    </source>
</evidence>
<keyword evidence="6" id="KW-1185">Reference proteome</keyword>
<evidence type="ECO:0000313" key="5">
    <source>
        <dbReference type="EMBL" id="GLQ57663.1"/>
    </source>
</evidence>
<evidence type="ECO:0000256" key="3">
    <source>
        <dbReference type="ARBA" id="ARBA00022840"/>
    </source>
</evidence>
<evidence type="ECO:0000259" key="4">
    <source>
        <dbReference type="SMART" id="SM00796"/>
    </source>
</evidence>
<dbReference type="SUPFAM" id="SSF160467">
    <property type="entry name" value="PH0987 N-terminal domain-like"/>
    <property type="match status" value="1"/>
</dbReference>
<dbReference type="InterPro" id="IPR029000">
    <property type="entry name" value="Cyclophilin-like_dom_sf"/>
</dbReference>
<evidence type="ECO:0000256" key="2">
    <source>
        <dbReference type="ARBA" id="ARBA00022801"/>
    </source>
</evidence>
<dbReference type="SUPFAM" id="SSF50891">
    <property type="entry name" value="Cyclophilin-like"/>
    <property type="match status" value="1"/>
</dbReference>
<feature type="domain" description="Carboxyltransferase" evidence="4">
    <location>
        <begin position="13"/>
        <end position="214"/>
    </location>
</feature>
<dbReference type="InterPro" id="IPR010016">
    <property type="entry name" value="PxpB"/>
</dbReference>
<keyword evidence="3" id="KW-0067">ATP-binding</keyword>